<dbReference type="InterPro" id="IPR000551">
    <property type="entry name" value="MerR-type_HTH_dom"/>
</dbReference>
<evidence type="ECO:0000256" key="2">
    <source>
        <dbReference type="SAM" id="Phobius"/>
    </source>
</evidence>
<gene>
    <name evidence="4" type="ORF">UT77_C0013G0023</name>
</gene>
<feature type="transmembrane region" description="Helical" evidence="2">
    <location>
        <begin position="144"/>
        <end position="167"/>
    </location>
</feature>
<keyword evidence="2" id="KW-0812">Transmembrane</keyword>
<dbReference type="PATRIC" id="fig|1618431.3.peg.1204"/>
<evidence type="ECO:0000313" key="5">
    <source>
        <dbReference type="Proteomes" id="UP000034881"/>
    </source>
</evidence>
<keyword evidence="2" id="KW-1133">Transmembrane helix</keyword>
<organism evidence="4 5">
    <name type="scientific">Candidatus Daviesbacteria bacterium GW2011_GWC2_40_12</name>
    <dbReference type="NCBI Taxonomy" id="1618431"/>
    <lineage>
        <taxon>Bacteria</taxon>
        <taxon>Candidatus Daviesiibacteriota</taxon>
    </lineage>
</organism>
<dbReference type="Gene3D" id="1.10.1660.10">
    <property type="match status" value="1"/>
</dbReference>
<dbReference type="PROSITE" id="PS50937">
    <property type="entry name" value="HTH_MERR_2"/>
    <property type="match status" value="1"/>
</dbReference>
<comment type="caution">
    <text evidence="4">The sequence shown here is derived from an EMBL/GenBank/DDBJ whole genome shotgun (WGS) entry which is preliminary data.</text>
</comment>
<feature type="domain" description="HTH merR-type" evidence="3">
    <location>
        <begin position="9"/>
        <end position="47"/>
    </location>
</feature>
<dbReference type="SMART" id="SM00422">
    <property type="entry name" value="HTH_MERR"/>
    <property type="match status" value="1"/>
</dbReference>
<evidence type="ECO:0000259" key="3">
    <source>
        <dbReference type="PROSITE" id="PS50937"/>
    </source>
</evidence>
<reference evidence="4 5" key="1">
    <citation type="journal article" date="2015" name="Nature">
        <title>rRNA introns, odd ribosomes, and small enigmatic genomes across a large radiation of phyla.</title>
        <authorList>
            <person name="Brown C.T."/>
            <person name="Hug L.A."/>
            <person name="Thomas B.C."/>
            <person name="Sharon I."/>
            <person name="Castelle C.J."/>
            <person name="Singh A."/>
            <person name="Wilkins M.J."/>
            <person name="Williams K.H."/>
            <person name="Banfield J.F."/>
        </authorList>
    </citation>
    <scope>NUCLEOTIDE SEQUENCE [LARGE SCALE GENOMIC DNA]</scope>
</reference>
<evidence type="ECO:0000313" key="4">
    <source>
        <dbReference type="EMBL" id="KKR41353.1"/>
    </source>
</evidence>
<feature type="region of interest" description="Disordered" evidence="1">
    <location>
        <begin position="105"/>
        <end position="133"/>
    </location>
</feature>
<dbReference type="GO" id="GO:0006355">
    <property type="term" value="P:regulation of DNA-templated transcription"/>
    <property type="evidence" value="ECO:0007669"/>
    <property type="project" value="InterPro"/>
</dbReference>
<dbReference type="InterPro" id="IPR009061">
    <property type="entry name" value="DNA-bd_dom_put_sf"/>
</dbReference>
<keyword evidence="2" id="KW-0472">Membrane</keyword>
<dbReference type="Proteomes" id="UP000034881">
    <property type="component" value="Unassembled WGS sequence"/>
</dbReference>
<feature type="compositionally biased region" description="Basic and acidic residues" evidence="1">
    <location>
        <begin position="105"/>
        <end position="116"/>
    </location>
</feature>
<dbReference type="CDD" id="cd04762">
    <property type="entry name" value="HTH_MerR-trunc"/>
    <property type="match status" value="1"/>
</dbReference>
<protein>
    <submittedName>
        <fullName evidence="4">Adhesin</fullName>
    </submittedName>
</protein>
<evidence type="ECO:0000256" key="1">
    <source>
        <dbReference type="SAM" id="MobiDB-lite"/>
    </source>
</evidence>
<dbReference type="GO" id="GO:0003677">
    <property type="term" value="F:DNA binding"/>
    <property type="evidence" value="ECO:0007669"/>
    <property type="project" value="InterPro"/>
</dbReference>
<sequence length="2120" mass="214209">MKNNPSVKYLKIGQAAKVLGVSIDTLRRWEKSGKISAIRTPGGTRLYPLSSLEKINPASVETYQTSSISTEELLKKTELSSVISSSLSLRAHSLRVEDLSGAKDLPRMRDSNELRDSSSANWRTQNDNEESHNDKVKKSFITKLLIGSAILSIITLLLTGWITALYLTEPKTAQQFFQNNIASGLFLPFRKLAESAVVIIDAGKAKDLGFLPPEESPPPIPYTLNPVPSNVLAVTASSRFLEVNSDTQINGSLFVRDSINGLSLEATPSAGTIALTAGNTVLTVTKTAKLDQDVSSASDPGFKTLNLSAAANQLIFQSGGPTGTLTWTPTAARVITLPDATATLIGLDTTQTITNKTISGSSNTFSSIPNSALSNGKITLTAGTNLTGGGDVNLGESATLSLISSPAISGVLKLAAGTATAPSLTFTNDTNTGLYWISADKIGLVTAGSATSGITVDSSGNTGIGTIDPGYKLDVSGDIRIASGSDLYIGTTGLNDTASATTSGAYLVGVYDEFDNSSSTNVQGALNDLDAAITSGSASSMWTLSSGVIYPTSATNDFAVGGTTLASPFSVDESTNTVRIGEGSNSNAILSMYASDGDTGTITYNTSDTWAFADGSVSITPGADTAALTLTGTNVASSNLAYFNAKNTSGTIFNIDYGTAVTLAGNLVGEAIDLNSGKITNTAYSITALSATLPTITADNAEGTVALKGITVGFGSGSGINQTGAGALTYTAADLSMPALTQSAGTLTANGVLVTTPSSITTGGTANAVNITATGVGVGTLNAVNIGAITGGDGTETALTIGTGWDNILKVGSTTVLNGSGVTQVAAGGTNITSYTAGDLIYASDTTVLSKLAGGVANDGKVLVVSSGLPTWGVMSGSSCTNCLVNNPTSTQTLAPTGNNTTGLSIRQTSTALDGNTPDVFSVTSADGNTKYFYIDYQGNVSTGAISNTTLTLTPTIDTTALTLVGTNVATSNLAYLNSKNLQGTIFNIAYGAAATLNDNQTLTGQAINLSTNVTANSSSTNTISVTGQSLTLPAVTNTNTSGTNALKGLVISAGGGLNQNGVGGTTTFTGADITIPALTQTAGTLTANGVLVTTPSSITTGGTANAVNISASGVGAGTLNGVNISSITGGNATETAINIGSGWDMGITLADNLKIGLGSSAGLIEFDDQANDEVNILNAYVGIGTTAPAKRLHVYDSNYSYGIFETAEGGGNWLGYFSSGTYGNAIYSKSTSALRFGTSTDNIAESNWSEKMRLTSGGDLGIATTTPAKALDINSATGVNLRLTYNDSDGSAVNYTDFSLSTAGALTLTGSAATLTPGTITLTGPTQVTSVMDTSIITGATIAATNAATIDRATGLSVTAPIDSTNATLTNSSALTIKDITSGAGVLTTLSGIYLEPMTGGATNNIGICFDCDGTWTSSTVASGIQFGTDANAVNLYRSASDTLKTDDALTAGGLITASAGLTLAADQNLTFTSGGGIYTQTFTGTTTDAMTITASSLSTGTALTITGPSAGTAGVTDSILKLASDIGNIGTANGLISSTATIDSTAAAANGINLYLSTVNSNGTNANSAYGIYSTMTDAIALANTNYGIYSAVANTGAIDSAITKTIYGSYISASGTGGAPTTAGTTNVYGQYLTTTASHAADFGTINQYGLYIANGTSSTNGTSTKTGLYVESLTGADTNYAAIFASGNVGIGTTAPGSTLDVIGQLRVGLGTFDAGSAWDTIVVGPRSADVNTASIRMTPSDTDARGWKLDTYDDGATHYFSIFDQTNNSERLRINSSGSLIVGDNTFVVTSTGSITAAPTTTGTFLDFALETEWTSGTLINADFASATTQGAAAITGMLLDLNTNLTAPSAGQNVTGYEVKLPTTSTTSNTTTYTAFNLSTAGALTSGTAGSIAWRGANITMPNITQNPEGSITSSGILLTTGSITTAGTQNGINIAASGVGAGTLNGINIGTITGSTGTETAINIASGWDAGINLNANIITNIGNTGTDFDTSGGLTLADNLTMNSAKSIYFTTDLKTYITENSGLVIMSSTDGTARDIIFKGGSFSNERMRIKQDSGNVGLGTTTPDAALEINNDTSDILRLTYNDSDGSAVNYTDFSLSTAGALTLTGSAAP</sequence>
<dbReference type="Pfam" id="PF00376">
    <property type="entry name" value="MerR"/>
    <property type="match status" value="1"/>
</dbReference>
<name>A0A0G0QMH8_9BACT</name>
<accession>A0A0G0QMH8</accession>
<proteinExistence type="predicted"/>
<dbReference type="SUPFAM" id="SSF46955">
    <property type="entry name" value="Putative DNA-binding domain"/>
    <property type="match status" value="1"/>
</dbReference>
<dbReference type="EMBL" id="LBYB01000013">
    <property type="protein sequence ID" value="KKR41353.1"/>
    <property type="molecule type" value="Genomic_DNA"/>
</dbReference>